<name>A0A5C4JND2_9HYPH</name>
<sequence length="135" mass="14043">MGGNMTDTDLSFAVAGGGCTGCGACAKGGCGSLTALDTFVVAEGERSLISGSGPRLGKAFVRVLGRQLDRFVEFEFILNDETLSVELVMPDAAFAEFCERCEAEILPDENGEIVSLEAIKARTAGLYRAAPAGRG</sequence>
<comment type="caution">
    <text evidence="1">The sequence shown here is derived from an EMBL/GenBank/DDBJ whole genome shotgun (WGS) entry which is preliminary data.</text>
</comment>
<dbReference type="Proteomes" id="UP000307874">
    <property type="component" value="Unassembled WGS sequence"/>
</dbReference>
<dbReference type="Pfam" id="PF06099">
    <property type="entry name" value="Phenol_hyd_sub"/>
    <property type="match status" value="1"/>
</dbReference>
<dbReference type="AlphaFoldDB" id="A0A5C4JND2"/>
<proteinExistence type="predicted"/>
<dbReference type="InterPro" id="IPR010353">
    <property type="entry name" value="DmpK"/>
</dbReference>
<accession>A0A5C4JND2</accession>
<dbReference type="OrthoDB" id="8564678at2"/>
<gene>
    <name evidence="1" type="ORF">FF124_14875</name>
</gene>
<reference evidence="1 2" key="1">
    <citation type="submission" date="2019-06" db="EMBL/GenBank/DDBJ databases">
        <title>Martelella lutilitoris sp. nov., isolated from a tidal mudflat.</title>
        <authorList>
            <person name="Kim Y.-J."/>
        </authorList>
    </citation>
    <scope>NUCLEOTIDE SEQUENCE [LARGE SCALE GENOMIC DNA]</scope>
    <source>
        <strain evidence="1 2">GH2-6</strain>
    </source>
</reference>
<organism evidence="1 2">
    <name type="scientific">Martelella lutilitoris</name>
    <dbReference type="NCBI Taxonomy" id="2583532"/>
    <lineage>
        <taxon>Bacteria</taxon>
        <taxon>Pseudomonadati</taxon>
        <taxon>Pseudomonadota</taxon>
        <taxon>Alphaproteobacteria</taxon>
        <taxon>Hyphomicrobiales</taxon>
        <taxon>Aurantimonadaceae</taxon>
        <taxon>Martelella</taxon>
    </lineage>
</organism>
<dbReference type="EMBL" id="VCLB01000008">
    <property type="protein sequence ID" value="TNB46838.1"/>
    <property type="molecule type" value="Genomic_DNA"/>
</dbReference>
<evidence type="ECO:0000313" key="2">
    <source>
        <dbReference type="Proteomes" id="UP000307874"/>
    </source>
</evidence>
<keyword evidence="2" id="KW-1185">Reference proteome</keyword>
<evidence type="ECO:0000313" key="1">
    <source>
        <dbReference type="EMBL" id="TNB46838.1"/>
    </source>
</evidence>
<protein>
    <submittedName>
        <fullName evidence="1">Uncharacterized protein</fullName>
    </submittedName>
</protein>